<accession>A0A016UWF0</accession>
<gene>
    <name evidence="1" type="primary">Acey_s0025.g1141</name>
    <name evidence="1" type="ORF">Y032_0025g1141</name>
</gene>
<evidence type="ECO:0000313" key="1">
    <source>
        <dbReference type="EMBL" id="EYC19052.1"/>
    </source>
</evidence>
<keyword evidence="2" id="KW-1185">Reference proteome</keyword>
<reference evidence="2" key="1">
    <citation type="journal article" date="2015" name="Nat. Genet.">
        <title>The genome and transcriptome of the zoonotic hookworm Ancylostoma ceylanicum identify infection-specific gene families.</title>
        <authorList>
            <person name="Schwarz E.M."/>
            <person name="Hu Y."/>
            <person name="Antoshechkin I."/>
            <person name="Miller M.M."/>
            <person name="Sternberg P.W."/>
            <person name="Aroian R.V."/>
        </authorList>
    </citation>
    <scope>NUCLEOTIDE SEQUENCE</scope>
    <source>
        <strain evidence="2">HY135</strain>
    </source>
</reference>
<dbReference type="Proteomes" id="UP000024635">
    <property type="component" value="Unassembled WGS sequence"/>
</dbReference>
<evidence type="ECO:0000313" key="2">
    <source>
        <dbReference type="Proteomes" id="UP000024635"/>
    </source>
</evidence>
<comment type="caution">
    <text evidence="1">The sequence shown here is derived from an EMBL/GenBank/DDBJ whole genome shotgun (WGS) entry which is preliminary data.</text>
</comment>
<dbReference type="EMBL" id="JARK01001361">
    <property type="protein sequence ID" value="EYC19052.1"/>
    <property type="molecule type" value="Genomic_DNA"/>
</dbReference>
<dbReference type="AlphaFoldDB" id="A0A016UWF0"/>
<protein>
    <submittedName>
        <fullName evidence="1">Uncharacterized protein</fullName>
    </submittedName>
</protein>
<proteinExistence type="predicted"/>
<organism evidence="1 2">
    <name type="scientific">Ancylostoma ceylanicum</name>
    <dbReference type="NCBI Taxonomy" id="53326"/>
    <lineage>
        <taxon>Eukaryota</taxon>
        <taxon>Metazoa</taxon>
        <taxon>Ecdysozoa</taxon>
        <taxon>Nematoda</taxon>
        <taxon>Chromadorea</taxon>
        <taxon>Rhabditida</taxon>
        <taxon>Rhabditina</taxon>
        <taxon>Rhabditomorpha</taxon>
        <taxon>Strongyloidea</taxon>
        <taxon>Ancylostomatidae</taxon>
        <taxon>Ancylostomatinae</taxon>
        <taxon>Ancylostoma</taxon>
    </lineage>
</organism>
<name>A0A016UWF0_9BILA</name>
<sequence>MSAYHCEGERGMTISSDWWAWRASRMHQSESPGHAPFPTQALRVFQINKTLVDTRIFIDFKCLQAECTTVGELKIRSKPHH</sequence>